<gene>
    <name evidence="4" type="ORF">OEA41_003591</name>
</gene>
<proteinExistence type="inferred from homology"/>
<evidence type="ECO:0008006" key="6">
    <source>
        <dbReference type="Google" id="ProtNLM"/>
    </source>
</evidence>
<dbReference type="PRINTS" id="PR00081">
    <property type="entry name" value="GDHRDH"/>
</dbReference>
<dbReference type="Proteomes" id="UP001276659">
    <property type="component" value="Unassembled WGS sequence"/>
</dbReference>
<dbReference type="InterPro" id="IPR036291">
    <property type="entry name" value="NAD(P)-bd_dom_sf"/>
</dbReference>
<dbReference type="Gene3D" id="3.40.50.720">
    <property type="entry name" value="NAD(P)-binding Rossmann-like Domain"/>
    <property type="match status" value="1"/>
</dbReference>
<feature type="compositionally biased region" description="Low complexity" evidence="3">
    <location>
        <begin position="90"/>
        <end position="124"/>
    </location>
</feature>
<protein>
    <recommendedName>
        <fullName evidence="6">NAD(P)-binding protein</fullName>
    </recommendedName>
</protein>
<dbReference type="Pfam" id="PF00106">
    <property type="entry name" value="adh_short"/>
    <property type="match status" value="1"/>
</dbReference>
<evidence type="ECO:0000313" key="4">
    <source>
        <dbReference type="EMBL" id="KAK3171507.1"/>
    </source>
</evidence>
<comment type="caution">
    <text evidence="4">The sequence shown here is derived from an EMBL/GenBank/DDBJ whole genome shotgun (WGS) entry which is preliminary data.</text>
</comment>
<comment type="similarity">
    <text evidence="1">Belongs to the short-chain dehydrogenases/reductases (SDR) family.</text>
</comment>
<dbReference type="InterPro" id="IPR002347">
    <property type="entry name" value="SDR_fam"/>
</dbReference>
<feature type="region of interest" description="Disordered" evidence="3">
    <location>
        <begin position="86"/>
        <end position="124"/>
    </location>
</feature>
<accession>A0AAE0DII6</accession>
<dbReference type="AlphaFoldDB" id="A0AAE0DII6"/>
<dbReference type="SUPFAM" id="SSF51735">
    <property type="entry name" value="NAD(P)-binding Rossmann-fold domains"/>
    <property type="match status" value="1"/>
</dbReference>
<dbReference type="GO" id="GO:0016020">
    <property type="term" value="C:membrane"/>
    <property type="evidence" value="ECO:0007669"/>
    <property type="project" value="TreeGrafter"/>
</dbReference>
<dbReference type="PANTHER" id="PTHR44196:SF1">
    <property type="entry name" value="DEHYDROGENASE_REDUCTASE SDR FAMILY MEMBER 7B"/>
    <property type="match status" value="1"/>
</dbReference>
<sequence length="233" mass="25233">MSPRNLKFKCAIVTGGGGGIGFALSKWLIAQAKKVIIVCRTDSKLQTASKELGHSIPYYTLNTSDIPSIPSFIEKVTEDHPEVDCLINNAPSTSTTSTSKQPTKKSTSTSTSAAPCTSPSASSPTLNPKSFALIVNVSSVLGYIPTSVIRSVYNGTKVWTHFWSMNIRTQLKDMSVRVVEIAPLTVSTDLHRERSDPDDDKEKNSAALSVEEFMDFVTKDWKADKEVIGAGTS</sequence>
<evidence type="ECO:0000256" key="2">
    <source>
        <dbReference type="ARBA" id="ARBA00023002"/>
    </source>
</evidence>
<keyword evidence="2" id="KW-0560">Oxidoreductase</keyword>
<evidence type="ECO:0000256" key="3">
    <source>
        <dbReference type="SAM" id="MobiDB-lite"/>
    </source>
</evidence>
<evidence type="ECO:0000313" key="5">
    <source>
        <dbReference type="Proteomes" id="UP001276659"/>
    </source>
</evidence>
<dbReference type="PANTHER" id="PTHR44196">
    <property type="entry name" value="DEHYDROGENASE/REDUCTASE SDR FAMILY MEMBER 7B"/>
    <property type="match status" value="1"/>
</dbReference>
<keyword evidence="5" id="KW-1185">Reference proteome</keyword>
<reference evidence="4" key="1">
    <citation type="submission" date="2022-11" db="EMBL/GenBank/DDBJ databases">
        <title>Chromosomal genome sequence assembly and mating type (MAT) locus characterization of the leprose asexual lichenized fungus Lepraria neglecta (Nyl.) Erichsen.</title>
        <authorList>
            <person name="Allen J.L."/>
            <person name="Pfeffer B."/>
        </authorList>
    </citation>
    <scope>NUCLEOTIDE SEQUENCE</scope>
    <source>
        <strain evidence="4">Allen 5258</strain>
    </source>
</reference>
<dbReference type="EMBL" id="JASNWA010000008">
    <property type="protein sequence ID" value="KAK3171507.1"/>
    <property type="molecule type" value="Genomic_DNA"/>
</dbReference>
<name>A0AAE0DII6_9LECA</name>
<evidence type="ECO:0000256" key="1">
    <source>
        <dbReference type="ARBA" id="ARBA00006484"/>
    </source>
</evidence>
<organism evidence="4 5">
    <name type="scientific">Lepraria neglecta</name>
    <dbReference type="NCBI Taxonomy" id="209136"/>
    <lineage>
        <taxon>Eukaryota</taxon>
        <taxon>Fungi</taxon>
        <taxon>Dikarya</taxon>
        <taxon>Ascomycota</taxon>
        <taxon>Pezizomycotina</taxon>
        <taxon>Lecanoromycetes</taxon>
        <taxon>OSLEUM clade</taxon>
        <taxon>Lecanoromycetidae</taxon>
        <taxon>Lecanorales</taxon>
        <taxon>Lecanorineae</taxon>
        <taxon>Stereocaulaceae</taxon>
        <taxon>Lepraria</taxon>
    </lineage>
</organism>
<dbReference type="GO" id="GO:0016491">
    <property type="term" value="F:oxidoreductase activity"/>
    <property type="evidence" value="ECO:0007669"/>
    <property type="project" value="UniProtKB-KW"/>
</dbReference>